<comment type="caution">
    <text evidence="1">The sequence shown here is derived from an EMBL/GenBank/DDBJ whole genome shotgun (WGS) entry which is preliminary data.</text>
</comment>
<gene>
    <name evidence="1" type="ORF">E5990_03800</name>
</gene>
<dbReference type="EMBL" id="SSTG01000028">
    <property type="protein sequence ID" value="THG53858.1"/>
    <property type="molecule type" value="Genomic_DNA"/>
</dbReference>
<accession>A0AC61S753</accession>
<proteinExistence type="predicted"/>
<reference evidence="1" key="1">
    <citation type="submission" date="2019-04" db="EMBL/GenBank/DDBJ databases">
        <title>Microbes associate with the intestines of laboratory mice.</title>
        <authorList>
            <person name="Navarre W."/>
            <person name="Wong E."/>
            <person name="Huang K.C."/>
            <person name="Tropini C."/>
            <person name="Ng K."/>
            <person name="Yu B."/>
        </authorList>
    </citation>
    <scope>NUCLEOTIDE SEQUENCE</scope>
    <source>
        <strain evidence="1">NM86_A22</strain>
    </source>
</reference>
<keyword evidence="2" id="KW-1185">Reference proteome</keyword>
<evidence type="ECO:0000313" key="1">
    <source>
        <dbReference type="EMBL" id="THG53858.1"/>
    </source>
</evidence>
<organism evidence="1 2">
    <name type="scientific">Muribaculum caecicola</name>
    <dbReference type="NCBI Taxonomy" id="3038144"/>
    <lineage>
        <taxon>Bacteria</taxon>
        <taxon>Pseudomonadati</taxon>
        <taxon>Bacteroidota</taxon>
        <taxon>Bacteroidia</taxon>
        <taxon>Bacteroidales</taxon>
        <taxon>Muribaculaceae</taxon>
        <taxon>Muribaculum</taxon>
    </lineage>
</organism>
<protein>
    <submittedName>
        <fullName evidence="1">DUF386 domain-containing protein</fullName>
    </submittedName>
</protein>
<name>A0AC61S753_9BACT</name>
<dbReference type="Proteomes" id="UP000305401">
    <property type="component" value="Unassembled WGS sequence"/>
</dbReference>
<evidence type="ECO:0000313" key="2">
    <source>
        <dbReference type="Proteomes" id="UP000305401"/>
    </source>
</evidence>
<sequence length="181" mass="20572">MEKQNLNEEEARKWVESRQWDNGWTVMPDSTVNNVEFAAQYAKNKELWDKLLNFIANTDLKSLEPGKVVLVPGRLWINVMAYTPKSADETAAEVHRKYIDLQYTFEGNELMGLVNKVTPTGDYDAVKDVQKFTPAEPVSYVPAAPDRFFLYFPSDIHQPSVASCEQPGMSRKIVGKIEVAQ</sequence>